<dbReference type="PANTHER" id="PTHR47675">
    <property type="entry name" value="MOLYBDOPTERIN BINDING DOMAIN PROTEIN (AFU_ORTHOLOGUE AFUA_5G11210)"/>
    <property type="match status" value="1"/>
</dbReference>
<dbReference type="Pfam" id="PF00994">
    <property type="entry name" value="MoCF_biosynth"/>
    <property type="match status" value="1"/>
</dbReference>
<dbReference type="CDD" id="cd00885">
    <property type="entry name" value="cinA"/>
    <property type="match status" value="1"/>
</dbReference>
<dbReference type="Gene3D" id="3.40.980.10">
    <property type="entry name" value="MoaB/Mog-like domain"/>
    <property type="match status" value="1"/>
</dbReference>
<dbReference type="Proteomes" id="UP000033710">
    <property type="component" value="Unassembled WGS sequence"/>
</dbReference>
<dbReference type="SMART" id="SM00852">
    <property type="entry name" value="MoCF_biosynth"/>
    <property type="match status" value="1"/>
</dbReference>
<dbReference type="InterPro" id="IPR001453">
    <property type="entry name" value="MoaB/Mog_dom"/>
</dbReference>
<name>A0A0F2MDM8_SPOSC</name>
<dbReference type="GeneID" id="27663947"/>
<dbReference type="InterPro" id="IPR036425">
    <property type="entry name" value="MoaB/Mog-like_dom_sf"/>
</dbReference>
<dbReference type="EMBL" id="AXCR01000005">
    <property type="protein sequence ID" value="KJR87194.1"/>
    <property type="molecule type" value="Genomic_DNA"/>
</dbReference>
<reference evidence="2 3" key="2">
    <citation type="journal article" date="2015" name="Eukaryot. Cell">
        <title>Asexual propagation of a virulent clone complex in a human and feline outbreak of sporotrichosis.</title>
        <authorList>
            <person name="Teixeira Mde M."/>
            <person name="Rodrigues A.M."/>
            <person name="Tsui C.K."/>
            <person name="de Almeida L.G."/>
            <person name="Van Diepeningen A.D."/>
            <person name="van den Ende B.G."/>
            <person name="Fernandes G.F."/>
            <person name="Kano R."/>
            <person name="Hamelin R.C."/>
            <person name="Lopes-Bezerra L.M."/>
            <person name="Vasconcelos A.T."/>
            <person name="de Hoog S."/>
            <person name="de Camargo Z.P."/>
            <person name="Felipe M.S."/>
        </authorList>
    </citation>
    <scope>NUCLEOTIDE SEQUENCE [LARGE SCALE GENOMIC DNA]</scope>
    <source>
        <strain evidence="2 3">1099-18</strain>
    </source>
</reference>
<protein>
    <submittedName>
        <fullName evidence="2">Molybdopterin binding protein domain protein</fullName>
    </submittedName>
</protein>
<accession>A0A0F2MDM8</accession>
<comment type="caution">
    <text evidence="2">The sequence shown here is derived from an EMBL/GenBank/DDBJ whole genome shotgun (WGS) entry which is preliminary data.</text>
</comment>
<organism evidence="2 3">
    <name type="scientific">Sporothrix schenckii 1099-18</name>
    <dbReference type="NCBI Taxonomy" id="1397361"/>
    <lineage>
        <taxon>Eukaryota</taxon>
        <taxon>Fungi</taxon>
        <taxon>Dikarya</taxon>
        <taxon>Ascomycota</taxon>
        <taxon>Pezizomycotina</taxon>
        <taxon>Sordariomycetes</taxon>
        <taxon>Sordariomycetidae</taxon>
        <taxon>Ophiostomatales</taxon>
        <taxon>Ophiostomataceae</taxon>
        <taxon>Sporothrix</taxon>
    </lineage>
</organism>
<proteinExistence type="predicted"/>
<dbReference type="PANTHER" id="PTHR47675:SF1">
    <property type="entry name" value="MOLYBDOPTERIN BINDING DOMAIN PROTEIN (AFU_ORTHOLOGUE AFUA_5G11210)"/>
    <property type="match status" value="1"/>
</dbReference>
<gene>
    <name evidence="2" type="ORF">SPSK_01765</name>
</gene>
<evidence type="ECO:0000313" key="2">
    <source>
        <dbReference type="EMBL" id="KJR87194.1"/>
    </source>
</evidence>
<dbReference type="VEuPathDB" id="FungiDB:SPSK_01765"/>
<dbReference type="OrthoDB" id="448496at2759"/>
<dbReference type="InterPro" id="IPR056596">
    <property type="entry name" value="FLAD1_M"/>
</dbReference>
<dbReference type="AlphaFoldDB" id="A0A0F2MDM8"/>
<reference evidence="2 3" key="1">
    <citation type="journal article" date="2014" name="BMC Genomics">
        <title>Comparative genomics of the major fungal agents of human and animal Sporotrichosis: Sporothrix schenckii and Sporothrix brasiliensis.</title>
        <authorList>
            <person name="Teixeira M.M."/>
            <person name="de Almeida L.G."/>
            <person name="Kubitschek-Barreira P."/>
            <person name="Alves F.L."/>
            <person name="Kioshima E.S."/>
            <person name="Abadio A.K."/>
            <person name="Fernandes L."/>
            <person name="Derengowski L.S."/>
            <person name="Ferreira K.S."/>
            <person name="Souza R.C."/>
            <person name="Ruiz J.C."/>
            <person name="de Andrade N.C."/>
            <person name="Paes H.C."/>
            <person name="Nicola A.M."/>
            <person name="Albuquerque P."/>
            <person name="Gerber A.L."/>
            <person name="Martins V.P."/>
            <person name="Peconick L.D."/>
            <person name="Neto A.V."/>
            <person name="Chaucanez C.B."/>
            <person name="Silva P.A."/>
            <person name="Cunha O.L."/>
            <person name="de Oliveira F.F."/>
            <person name="dos Santos T.C."/>
            <person name="Barros A.L."/>
            <person name="Soares M.A."/>
            <person name="de Oliveira L.M."/>
            <person name="Marini M.M."/>
            <person name="Villalobos-Duno H."/>
            <person name="Cunha M.M."/>
            <person name="de Hoog S."/>
            <person name="da Silveira J.F."/>
            <person name="Henrissat B."/>
            <person name="Nino-Vega G.A."/>
            <person name="Cisalpino P.S."/>
            <person name="Mora-Montes H.M."/>
            <person name="Almeida S.R."/>
            <person name="Stajich J.E."/>
            <person name="Lopes-Bezerra L.M."/>
            <person name="Vasconcelos A.T."/>
            <person name="Felipe M.S."/>
        </authorList>
    </citation>
    <scope>NUCLEOTIDE SEQUENCE [LARGE SCALE GENOMIC DNA]</scope>
    <source>
        <strain evidence="2 3">1099-18</strain>
    </source>
</reference>
<dbReference type="GO" id="GO:0042726">
    <property type="term" value="P:flavin-containing compound metabolic process"/>
    <property type="evidence" value="ECO:0007669"/>
    <property type="project" value="TreeGrafter"/>
</dbReference>
<dbReference type="GO" id="GO:0047884">
    <property type="term" value="F:FAD diphosphatase activity"/>
    <property type="evidence" value="ECO:0007669"/>
    <property type="project" value="TreeGrafter"/>
</dbReference>
<sequence>MSQRLTHILRHVSAPTSPLLRAAASASASASASPFSASTRPGFASARNSLTAARPTLSAMAELSTAARNHSKPIHTAACLIIGDEVLGGKTKDTNSAYVAKWCFSLGISLKRVEVIEDDESQIIEAVRRMSNTYDFVVTSGGIGPTHDDITYPSIAKAFGLEIKLYDEAYRRMREISIARPRPNQPVVDWDVDSPALRARLRMVELPTNPAIPAETQFVFPREDLWVPVCVVNGNVHILPGVPRLFEMLLDNLTPRLLPRLEGRQIARVLISTPLPESVVAPYLTALAARVEPQGVKVGSYPRWERKRNTVTLVGKDAALLESLVAEVVENVQGRRITVEGEDDEPGDET</sequence>
<dbReference type="RefSeq" id="XP_016589870.1">
    <property type="nucleotide sequence ID" value="XM_016728670.1"/>
</dbReference>
<feature type="domain" description="MoaB/Mog" evidence="1">
    <location>
        <begin position="78"/>
        <end position="261"/>
    </location>
</feature>
<dbReference type="SUPFAM" id="SSF53218">
    <property type="entry name" value="Molybdenum cofactor biosynthesis proteins"/>
    <property type="match status" value="1"/>
</dbReference>
<dbReference type="KEGG" id="ssck:SPSK_01765"/>
<evidence type="ECO:0000313" key="3">
    <source>
        <dbReference type="Proteomes" id="UP000033710"/>
    </source>
</evidence>
<dbReference type="Pfam" id="PF24102">
    <property type="entry name" value="FLAD1_M"/>
    <property type="match status" value="1"/>
</dbReference>
<evidence type="ECO:0000259" key="1">
    <source>
        <dbReference type="SMART" id="SM00852"/>
    </source>
</evidence>